<dbReference type="KEGG" id="ngr:NAEGRDRAFT_65768"/>
<reference evidence="2 3" key="1">
    <citation type="journal article" date="2010" name="Cell">
        <title>The genome of Naegleria gruberi illuminates early eukaryotic versatility.</title>
        <authorList>
            <person name="Fritz-Laylin L.K."/>
            <person name="Prochnik S.E."/>
            <person name="Ginger M.L."/>
            <person name="Dacks J.B."/>
            <person name="Carpenter M.L."/>
            <person name="Field M.C."/>
            <person name="Kuo A."/>
            <person name="Paredez A."/>
            <person name="Chapman J."/>
            <person name="Pham J."/>
            <person name="Shu S."/>
            <person name="Neupane R."/>
            <person name="Cipriano M."/>
            <person name="Mancuso J."/>
            <person name="Tu H."/>
            <person name="Salamov A."/>
            <person name="Lindquist E."/>
            <person name="Shapiro H."/>
            <person name="Lucas S."/>
            <person name="Grigoriev I.V."/>
            <person name="Cande W.Z."/>
            <person name="Fulton C."/>
            <person name="Rokhsar D.S."/>
            <person name="Dawson S.C."/>
        </authorList>
    </citation>
    <scope>NUCLEOTIDE SEQUENCE [LARGE SCALE GENOMIC DNA]</scope>
    <source>
        <strain evidence="2 3">NEG-M</strain>
    </source>
</reference>
<organism evidence="3">
    <name type="scientific">Naegleria gruberi</name>
    <name type="common">Amoeba</name>
    <dbReference type="NCBI Taxonomy" id="5762"/>
    <lineage>
        <taxon>Eukaryota</taxon>
        <taxon>Discoba</taxon>
        <taxon>Heterolobosea</taxon>
        <taxon>Tetramitia</taxon>
        <taxon>Eutetramitia</taxon>
        <taxon>Vahlkampfiidae</taxon>
        <taxon>Naegleria</taxon>
    </lineage>
</organism>
<dbReference type="GeneID" id="8859501"/>
<protein>
    <submittedName>
        <fullName evidence="2">Predicted protein</fullName>
    </submittedName>
</protein>
<feature type="domain" description="DUF4116" evidence="1">
    <location>
        <begin position="218"/>
        <end position="263"/>
    </location>
</feature>
<dbReference type="VEuPathDB" id="AmoebaDB:NAEGRDRAFT_65768"/>
<feature type="domain" description="DUF4116" evidence="1">
    <location>
        <begin position="168"/>
        <end position="216"/>
    </location>
</feature>
<dbReference type="Pfam" id="PF13475">
    <property type="entry name" value="DUF4116"/>
    <property type="match status" value="4"/>
</dbReference>
<dbReference type="InterPro" id="IPR025197">
    <property type="entry name" value="DUF4116"/>
</dbReference>
<keyword evidence="3" id="KW-1185">Reference proteome</keyword>
<evidence type="ECO:0000313" key="2">
    <source>
        <dbReference type="EMBL" id="EFC46261.1"/>
    </source>
</evidence>
<name>D2VA81_NAEGR</name>
<evidence type="ECO:0000313" key="3">
    <source>
        <dbReference type="Proteomes" id="UP000006671"/>
    </source>
</evidence>
<dbReference type="AlphaFoldDB" id="D2VA81"/>
<proteinExistence type="predicted"/>
<dbReference type="EMBL" id="GG738859">
    <property type="protein sequence ID" value="EFC46261.1"/>
    <property type="molecule type" value="Genomic_DNA"/>
</dbReference>
<dbReference type="RefSeq" id="XP_002679005.1">
    <property type="nucleotide sequence ID" value="XM_002678959.1"/>
</dbReference>
<accession>D2VA81</accession>
<sequence length="423" mass="48472">MKSSSTPFIPDQYKNDLNFLRKACRMNCSLITNNDLMQNDKECCLITASQKGGKLLHCCKIKDLDVILQAFKVNPNDISFTYGSMLINTQEYQEWKKLQEQKKIAPTHKTNHKKEILDEKEIVLNSVNKNGMNLRKFPSFALDRDVVLAAIKQNGTIFQTIDEKWKEDLEIVSTAIDSDPMNLKFLPNHFKSDRSLVMKAVTSNGFALKFAGSSFQRDKQIVLSSFTSNGKAVEFVHKSLWLDEEIVRCASRKTGRCLFHASECIKSNKELALQIIQKFPEGFTYLSNSLKTDRDFILSAIEKNHLILYQISPLLKQDNSFLIDALKRNSLIFPNLPESFRYDPNMIILSCKNSTQHLTSFLYYKQSLSHNFDFALQCTQMNGSALNCFSDFSHNELKLLALAAASSFFHQKHPNFKLLLRDD</sequence>
<dbReference type="InParanoid" id="D2VA81"/>
<gene>
    <name evidence="2" type="ORF">NAEGRDRAFT_65768</name>
</gene>
<dbReference type="Proteomes" id="UP000006671">
    <property type="component" value="Unassembled WGS sequence"/>
</dbReference>
<feature type="domain" description="DUF4116" evidence="1">
    <location>
        <begin position="120"/>
        <end position="165"/>
    </location>
</feature>
<feature type="domain" description="DUF4116" evidence="1">
    <location>
        <begin position="268"/>
        <end position="316"/>
    </location>
</feature>
<evidence type="ECO:0000259" key="1">
    <source>
        <dbReference type="Pfam" id="PF13475"/>
    </source>
</evidence>